<dbReference type="STRING" id="35608.A0A2U1NQ99"/>
<evidence type="ECO:0000259" key="1">
    <source>
        <dbReference type="Pfam" id="PF09133"/>
    </source>
</evidence>
<dbReference type="PANTHER" id="PTHR35311:SF1">
    <property type="entry name" value="PROTEIN EMBRYO DEFECTIVE 1674"/>
    <property type="match status" value="1"/>
</dbReference>
<gene>
    <name evidence="2" type="ORF">CTI12_AA066930</name>
</gene>
<name>A0A2U1NQ99_ARTAN</name>
<dbReference type="Pfam" id="PF09133">
    <property type="entry name" value="SANTA"/>
    <property type="match status" value="1"/>
</dbReference>
<keyword evidence="3" id="KW-1185">Reference proteome</keyword>
<protein>
    <submittedName>
        <fullName evidence="2">SANT associated</fullName>
    </submittedName>
</protein>
<evidence type="ECO:0000313" key="3">
    <source>
        <dbReference type="Proteomes" id="UP000245207"/>
    </source>
</evidence>
<accession>A0A2U1NQ99</accession>
<feature type="domain" description="SANTA" evidence="1">
    <location>
        <begin position="63"/>
        <end position="128"/>
    </location>
</feature>
<dbReference type="EMBL" id="PKPP01002370">
    <property type="protein sequence ID" value="PWA75683.1"/>
    <property type="molecule type" value="Genomic_DNA"/>
</dbReference>
<organism evidence="2 3">
    <name type="scientific">Artemisia annua</name>
    <name type="common">Sweet wormwood</name>
    <dbReference type="NCBI Taxonomy" id="35608"/>
    <lineage>
        <taxon>Eukaryota</taxon>
        <taxon>Viridiplantae</taxon>
        <taxon>Streptophyta</taxon>
        <taxon>Embryophyta</taxon>
        <taxon>Tracheophyta</taxon>
        <taxon>Spermatophyta</taxon>
        <taxon>Magnoliopsida</taxon>
        <taxon>eudicotyledons</taxon>
        <taxon>Gunneridae</taxon>
        <taxon>Pentapetalae</taxon>
        <taxon>asterids</taxon>
        <taxon>campanulids</taxon>
        <taxon>Asterales</taxon>
        <taxon>Asteraceae</taxon>
        <taxon>Asteroideae</taxon>
        <taxon>Anthemideae</taxon>
        <taxon>Artemisiinae</taxon>
        <taxon>Artemisia</taxon>
    </lineage>
</organism>
<comment type="caution">
    <text evidence="2">The sequence shown here is derived from an EMBL/GenBank/DDBJ whole genome shotgun (WGS) entry which is preliminary data.</text>
</comment>
<proteinExistence type="predicted"/>
<dbReference type="InterPro" id="IPR053090">
    <property type="entry name" value="Centromere_KNL-2_homolog"/>
</dbReference>
<dbReference type="InterPro" id="IPR015216">
    <property type="entry name" value="SANTA"/>
</dbReference>
<dbReference type="Proteomes" id="UP000245207">
    <property type="component" value="Unassembled WGS sequence"/>
</dbReference>
<reference evidence="2 3" key="1">
    <citation type="journal article" date="2018" name="Mol. Plant">
        <title>The genome of Artemisia annua provides insight into the evolution of Asteraceae family and artemisinin biosynthesis.</title>
        <authorList>
            <person name="Shen Q."/>
            <person name="Zhang L."/>
            <person name="Liao Z."/>
            <person name="Wang S."/>
            <person name="Yan T."/>
            <person name="Shi P."/>
            <person name="Liu M."/>
            <person name="Fu X."/>
            <person name="Pan Q."/>
            <person name="Wang Y."/>
            <person name="Lv Z."/>
            <person name="Lu X."/>
            <person name="Zhang F."/>
            <person name="Jiang W."/>
            <person name="Ma Y."/>
            <person name="Chen M."/>
            <person name="Hao X."/>
            <person name="Li L."/>
            <person name="Tang Y."/>
            <person name="Lv G."/>
            <person name="Zhou Y."/>
            <person name="Sun X."/>
            <person name="Brodelius P.E."/>
            <person name="Rose J.K.C."/>
            <person name="Tang K."/>
        </authorList>
    </citation>
    <scope>NUCLEOTIDE SEQUENCE [LARGE SCALE GENOMIC DNA]</scope>
    <source>
        <strain evidence="3">cv. Huhao1</strain>
        <tissue evidence="2">Leaf</tissue>
    </source>
</reference>
<dbReference type="PANTHER" id="PTHR35311">
    <property type="entry name" value="KINETOCHORE-ASSOCIATED PROTEIN KNL-2 HOMOLOG"/>
    <property type="match status" value="1"/>
</dbReference>
<dbReference type="OrthoDB" id="118550at2759"/>
<sequence>MSSNKMTPISYYRKSVVLHEWWLIKAEGAAKLGVGGFTNRETLGPQGMRLFGSASTGKRYNLKTNENRIQVFGSAEISKRLDNNTLEAQDGIMITIIGVINRSRTLSNGFSPEVCNRFTSGFPYNWEEFGAKSSKRSFPVSFDDVPVPRVHDLLMSSTEESESCALTSIIVRDILKQCSEESYNQSASVDSHEKVSTMIAETQLYQKQSTVSSLNSTSKIIREAPEIQSCQVEDGGFMSNATHEKNVEEAQAKECSITRRLTRSQTKI</sequence>
<evidence type="ECO:0000313" key="2">
    <source>
        <dbReference type="EMBL" id="PWA75683.1"/>
    </source>
</evidence>
<dbReference type="AlphaFoldDB" id="A0A2U1NQ99"/>